<name>A0A8E2E3Y9_9PEZI</name>
<organism evidence="1 2">
    <name type="scientific">Lepidopterella palustris CBS 459.81</name>
    <dbReference type="NCBI Taxonomy" id="1314670"/>
    <lineage>
        <taxon>Eukaryota</taxon>
        <taxon>Fungi</taxon>
        <taxon>Dikarya</taxon>
        <taxon>Ascomycota</taxon>
        <taxon>Pezizomycotina</taxon>
        <taxon>Dothideomycetes</taxon>
        <taxon>Pleosporomycetidae</taxon>
        <taxon>Mytilinidiales</taxon>
        <taxon>Argynnaceae</taxon>
        <taxon>Lepidopterella</taxon>
    </lineage>
</organism>
<proteinExistence type="predicted"/>
<dbReference type="Proteomes" id="UP000250266">
    <property type="component" value="Unassembled WGS sequence"/>
</dbReference>
<evidence type="ECO:0000313" key="1">
    <source>
        <dbReference type="EMBL" id="OCK76956.1"/>
    </source>
</evidence>
<sequence>LSNAQIWAGTAGNDRLLQRPNLDQSRNVCGFILLDLPDVHRQGSNNELAELIISESPALCNGNICREIWGRIDSDGPDNAPWDSYRVLVIEQLYGIAGRRGMGHVYQDSLADCLSSATWKQSHRKYCPKQYQSNRNRLCTRGVLESEHPAIQNLDGIWILRSLVQLSDPSCTTSGCSFSGGADPGPLFRN</sequence>
<protein>
    <submittedName>
        <fullName evidence="1">Uncharacterized protein</fullName>
    </submittedName>
</protein>
<dbReference type="EMBL" id="KV745165">
    <property type="protein sequence ID" value="OCK76956.1"/>
    <property type="molecule type" value="Genomic_DNA"/>
</dbReference>
<dbReference type="AlphaFoldDB" id="A0A8E2E3Y9"/>
<gene>
    <name evidence="1" type="ORF">K432DRAFT_132151</name>
</gene>
<accession>A0A8E2E3Y9</accession>
<evidence type="ECO:0000313" key="2">
    <source>
        <dbReference type="Proteomes" id="UP000250266"/>
    </source>
</evidence>
<reference evidence="1 2" key="1">
    <citation type="journal article" date="2016" name="Nat. Commun.">
        <title>Ectomycorrhizal ecology is imprinted in the genome of the dominant symbiotic fungus Cenococcum geophilum.</title>
        <authorList>
            <consortium name="DOE Joint Genome Institute"/>
            <person name="Peter M."/>
            <person name="Kohler A."/>
            <person name="Ohm R.A."/>
            <person name="Kuo A."/>
            <person name="Krutzmann J."/>
            <person name="Morin E."/>
            <person name="Arend M."/>
            <person name="Barry K.W."/>
            <person name="Binder M."/>
            <person name="Choi C."/>
            <person name="Clum A."/>
            <person name="Copeland A."/>
            <person name="Grisel N."/>
            <person name="Haridas S."/>
            <person name="Kipfer T."/>
            <person name="LaButti K."/>
            <person name="Lindquist E."/>
            <person name="Lipzen A."/>
            <person name="Maire R."/>
            <person name="Meier B."/>
            <person name="Mihaltcheva S."/>
            <person name="Molinier V."/>
            <person name="Murat C."/>
            <person name="Poggeler S."/>
            <person name="Quandt C.A."/>
            <person name="Sperisen C."/>
            <person name="Tritt A."/>
            <person name="Tisserant E."/>
            <person name="Crous P.W."/>
            <person name="Henrissat B."/>
            <person name="Nehls U."/>
            <person name="Egli S."/>
            <person name="Spatafora J.W."/>
            <person name="Grigoriev I.V."/>
            <person name="Martin F.M."/>
        </authorList>
    </citation>
    <scope>NUCLEOTIDE SEQUENCE [LARGE SCALE GENOMIC DNA]</scope>
    <source>
        <strain evidence="1 2">CBS 459.81</strain>
    </source>
</reference>
<keyword evidence="2" id="KW-1185">Reference proteome</keyword>
<feature type="non-terminal residue" evidence="1">
    <location>
        <position position="190"/>
    </location>
</feature>